<keyword evidence="3" id="KW-1185">Reference proteome</keyword>
<evidence type="ECO:0000313" key="3">
    <source>
        <dbReference type="Proteomes" id="UP001519288"/>
    </source>
</evidence>
<organism evidence="2 3">
    <name type="scientific">Paenibacillus shirakamiensis</name>
    <dbReference type="NCBI Taxonomy" id="1265935"/>
    <lineage>
        <taxon>Bacteria</taxon>
        <taxon>Bacillati</taxon>
        <taxon>Bacillota</taxon>
        <taxon>Bacilli</taxon>
        <taxon>Bacillales</taxon>
        <taxon>Paenibacillaceae</taxon>
        <taxon>Paenibacillus</taxon>
    </lineage>
</organism>
<reference evidence="2 3" key="1">
    <citation type="submission" date="2021-03" db="EMBL/GenBank/DDBJ databases">
        <title>Genomic Encyclopedia of Type Strains, Phase IV (KMG-IV): sequencing the most valuable type-strain genomes for metagenomic binning, comparative biology and taxonomic classification.</title>
        <authorList>
            <person name="Goeker M."/>
        </authorList>
    </citation>
    <scope>NUCLEOTIDE SEQUENCE [LARGE SCALE GENOMIC DNA]</scope>
    <source>
        <strain evidence="2 3">DSM 26806</strain>
    </source>
</reference>
<dbReference type="PANTHER" id="PTHR43308:SF5">
    <property type="entry name" value="S-LAYER PROTEIN _ PEPTIDOGLYCAN ENDO-BETA-N-ACETYLGLUCOSAMINIDASE"/>
    <property type="match status" value="1"/>
</dbReference>
<dbReference type="EMBL" id="JAGGLD010000003">
    <property type="protein sequence ID" value="MBP2001385.1"/>
    <property type="molecule type" value="Genomic_DNA"/>
</dbReference>
<dbReference type="Pfam" id="PF00395">
    <property type="entry name" value="SLH"/>
    <property type="match status" value="3"/>
</dbReference>
<feature type="domain" description="SLH" evidence="1">
    <location>
        <begin position="161"/>
        <end position="224"/>
    </location>
</feature>
<evidence type="ECO:0000259" key="1">
    <source>
        <dbReference type="PROSITE" id="PS51272"/>
    </source>
</evidence>
<evidence type="ECO:0000313" key="2">
    <source>
        <dbReference type="EMBL" id="MBP2001385.1"/>
    </source>
</evidence>
<dbReference type="Proteomes" id="UP001519288">
    <property type="component" value="Unassembled WGS sequence"/>
</dbReference>
<dbReference type="InterPro" id="IPR001119">
    <property type="entry name" value="SLH_dom"/>
</dbReference>
<proteinExistence type="predicted"/>
<sequence length="416" mass="46165">MIRKLALTLTAGLIATGGSYGMEGTSQAEGTVTFKDNLPSWAKADINYVAFKGYMKGDQNGTFNPNATISRAEFAAILARASNNPEDSTKTGFNNISGWSQNEVNMAVSKGFISTTDYPNGFNPNMPLTRRELAKWVASGLATKEADFKQALSDTADTLVPVAEYYKGGLNKSDYPYVSVAMGTGLMTGYPNGTFGPSQTTTRAEAAVILHRFESIQDKKPSAFQDLKEFREVGLTGTNVISMGYFFRKDEHDNETTFTKIRNVPYNLRNNIGKISLDHYIIANVSGLNNIRNLYGKMFVDKNYSYTSWINANNYLVFVEYSFTPNVTNIDANTYLNSSNIGELHLPGFKSGTVSKFGLNVLPEYGMISDMNFFKKGITNKFWVANYINKQYVEDSLRNGVIISLNDKTFSIYIPE</sequence>
<dbReference type="PANTHER" id="PTHR43308">
    <property type="entry name" value="OUTER MEMBRANE PROTEIN ALPHA-RELATED"/>
    <property type="match status" value="1"/>
</dbReference>
<dbReference type="PROSITE" id="PS51272">
    <property type="entry name" value="SLH"/>
    <property type="match status" value="2"/>
</dbReference>
<dbReference type="RefSeq" id="WP_209862574.1">
    <property type="nucleotide sequence ID" value="NZ_JAGGLD010000003.1"/>
</dbReference>
<dbReference type="InterPro" id="IPR051465">
    <property type="entry name" value="Cell_Envelope_Struct_Comp"/>
</dbReference>
<comment type="caution">
    <text evidence="2">The sequence shown here is derived from an EMBL/GenBank/DDBJ whole genome shotgun (WGS) entry which is preliminary data.</text>
</comment>
<gene>
    <name evidence="2" type="ORF">J2Z69_002428</name>
</gene>
<name>A0ABS4JJU9_9BACL</name>
<feature type="domain" description="SLH" evidence="1">
    <location>
        <begin position="29"/>
        <end position="92"/>
    </location>
</feature>
<protein>
    <recommendedName>
        <fullName evidence="1">SLH domain-containing protein</fullName>
    </recommendedName>
</protein>
<accession>A0ABS4JJU9</accession>